<organism evidence="3 4">
    <name type="scientific">Naegleria lovaniensis</name>
    <name type="common">Amoeba</name>
    <dbReference type="NCBI Taxonomy" id="51637"/>
    <lineage>
        <taxon>Eukaryota</taxon>
        <taxon>Discoba</taxon>
        <taxon>Heterolobosea</taxon>
        <taxon>Tetramitia</taxon>
        <taxon>Eutetramitia</taxon>
        <taxon>Vahlkampfiidae</taxon>
        <taxon>Naegleria</taxon>
    </lineage>
</organism>
<evidence type="ECO:0000313" key="4">
    <source>
        <dbReference type="Proteomes" id="UP000816034"/>
    </source>
</evidence>
<gene>
    <name evidence="3" type="ORF">C9374_002965</name>
</gene>
<comment type="caution">
    <text evidence="3">The sequence shown here is derived from an EMBL/GenBank/DDBJ whole genome shotgun (WGS) entry which is preliminary data.</text>
</comment>
<dbReference type="Proteomes" id="UP000816034">
    <property type="component" value="Unassembled WGS sequence"/>
</dbReference>
<feature type="transmembrane region" description="Helical" evidence="2">
    <location>
        <begin position="163"/>
        <end position="186"/>
    </location>
</feature>
<evidence type="ECO:0000256" key="1">
    <source>
        <dbReference type="SAM" id="MobiDB-lite"/>
    </source>
</evidence>
<feature type="transmembrane region" description="Helical" evidence="2">
    <location>
        <begin position="225"/>
        <end position="246"/>
    </location>
</feature>
<feature type="region of interest" description="Disordered" evidence="1">
    <location>
        <begin position="1"/>
        <end position="44"/>
    </location>
</feature>
<keyword evidence="2" id="KW-0472">Membrane</keyword>
<dbReference type="GeneID" id="68095420"/>
<keyword evidence="2" id="KW-0812">Transmembrane</keyword>
<proteinExistence type="predicted"/>
<reference evidence="3 4" key="1">
    <citation type="journal article" date="2018" name="BMC Genomics">
        <title>The genome of Naegleria lovaniensis, the basis for a comparative approach to unravel pathogenicity factors of the human pathogenic amoeba N. fowleri.</title>
        <authorList>
            <person name="Liechti N."/>
            <person name="Schurch N."/>
            <person name="Bruggmann R."/>
            <person name="Wittwer M."/>
        </authorList>
    </citation>
    <scope>NUCLEOTIDE SEQUENCE [LARGE SCALE GENOMIC DNA]</scope>
    <source>
        <strain evidence="3 4">ATCC 30569</strain>
    </source>
</reference>
<evidence type="ECO:0000256" key="2">
    <source>
        <dbReference type="SAM" id="Phobius"/>
    </source>
</evidence>
<feature type="transmembrane region" description="Helical" evidence="2">
    <location>
        <begin position="198"/>
        <end position="218"/>
    </location>
</feature>
<feature type="transmembrane region" description="Helical" evidence="2">
    <location>
        <begin position="118"/>
        <end position="143"/>
    </location>
</feature>
<keyword evidence="2" id="KW-1133">Transmembrane helix</keyword>
<protein>
    <submittedName>
        <fullName evidence="3">Uncharacterized protein</fullName>
    </submittedName>
</protein>
<dbReference type="RefSeq" id="XP_044549809.1">
    <property type="nucleotide sequence ID" value="XM_044692440.1"/>
</dbReference>
<feature type="transmembrane region" description="Helical" evidence="2">
    <location>
        <begin position="266"/>
        <end position="290"/>
    </location>
</feature>
<name>A0AA88GPA7_NAELO</name>
<dbReference type="EMBL" id="PYSW02000017">
    <property type="protein sequence ID" value="KAG2385816.1"/>
    <property type="molecule type" value="Genomic_DNA"/>
</dbReference>
<sequence>MKKTSRSESSLSPDVPSSSDDEDENDLTMASPSEKSKNSSGQSQTCLTSTCPTLNLKIPSHFLYESIILSTKFSSSKPFQPSKLLFVFRAVACVWSLVTILLYQLVYIQQGHLTFLSFLTNVSFVVFTAYFTLQTVLGLVHYFMIHWRKGELTPLLSFSVSNVMWFLSELTITASILVCIGFWSLASFEQYKPLRIDCYFNFSVHGIVGIFALFEFLLSNISFRFWHVFMIAMYPTAFFLWLQILAETRLITLFPYSMSNYFKFPFTSSVIYTFGMPFVFILTFCILCYFSKLRRLHVMTQKH</sequence>
<feature type="compositionally biased region" description="Low complexity" evidence="1">
    <location>
        <begin position="7"/>
        <end position="18"/>
    </location>
</feature>
<dbReference type="AlphaFoldDB" id="A0AA88GPA7"/>
<accession>A0AA88GPA7</accession>
<evidence type="ECO:0000313" key="3">
    <source>
        <dbReference type="EMBL" id="KAG2385816.1"/>
    </source>
</evidence>
<keyword evidence="4" id="KW-1185">Reference proteome</keyword>
<feature type="transmembrane region" description="Helical" evidence="2">
    <location>
        <begin position="84"/>
        <end position="106"/>
    </location>
</feature>
<feature type="compositionally biased region" description="Polar residues" evidence="1">
    <location>
        <begin position="28"/>
        <end position="44"/>
    </location>
</feature>
<dbReference type="PANTHER" id="PTHR12242">
    <property type="entry name" value="OS02G0130600 PROTEIN-RELATED"/>
    <property type="match status" value="1"/>
</dbReference>
<dbReference type="GO" id="GO:0016020">
    <property type="term" value="C:membrane"/>
    <property type="evidence" value="ECO:0007669"/>
    <property type="project" value="TreeGrafter"/>
</dbReference>